<keyword evidence="3" id="KW-1185">Reference proteome</keyword>
<protein>
    <submittedName>
        <fullName evidence="2">Uncharacterized protein</fullName>
    </submittedName>
</protein>
<dbReference type="EMBL" id="JAZHXI010000023">
    <property type="protein sequence ID" value="KAL2060187.1"/>
    <property type="molecule type" value="Genomic_DNA"/>
</dbReference>
<reference evidence="2 3" key="1">
    <citation type="journal article" date="2024" name="Commun. Biol.">
        <title>Comparative genomic analysis of thermophilic fungi reveals convergent evolutionary adaptations and gene losses.</title>
        <authorList>
            <person name="Steindorff A.S."/>
            <person name="Aguilar-Pontes M.V."/>
            <person name="Robinson A.J."/>
            <person name="Andreopoulos B."/>
            <person name="LaButti K."/>
            <person name="Kuo A."/>
            <person name="Mondo S."/>
            <person name="Riley R."/>
            <person name="Otillar R."/>
            <person name="Haridas S."/>
            <person name="Lipzen A."/>
            <person name="Grimwood J."/>
            <person name="Schmutz J."/>
            <person name="Clum A."/>
            <person name="Reid I.D."/>
            <person name="Moisan M.C."/>
            <person name="Butler G."/>
            <person name="Nguyen T.T.M."/>
            <person name="Dewar K."/>
            <person name="Conant G."/>
            <person name="Drula E."/>
            <person name="Henrissat B."/>
            <person name="Hansel C."/>
            <person name="Singer S."/>
            <person name="Hutchinson M.I."/>
            <person name="de Vries R.P."/>
            <person name="Natvig D.O."/>
            <person name="Powell A.J."/>
            <person name="Tsang A."/>
            <person name="Grigoriev I.V."/>
        </authorList>
    </citation>
    <scope>NUCLEOTIDE SEQUENCE [LARGE SCALE GENOMIC DNA]</scope>
    <source>
        <strain evidence="2 3">CBS 494.80</strain>
    </source>
</reference>
<evidence type="ECO:0000313" key="3">
    <source>
        <dbReference type="Proteomes" id="UP001595075"/>
    </source>
</evidence>
<organism evidence="2 3">
    <name type="scientific">Oculimacula yallundae</name>
    <dbReference type="NCBI Taxonomy" id="86028"/>
    <lineage>
        <taxon>Eukaryota</taxon>
        <taxon>Fungi</taxon>
        <taxon>Dikarya</taxon>
        <taxon>Ascomycota</taxon>
        <taxon>Pezizomycotina</taxon>
        <taxon>Leotiomycetes</taxon>
        <taxon>Helotiales</taxon>
        <taxon>Ploettnerulaceae</taxon>
        <taxon>Oculimacula</taxon>
    </lineage>
</organism>
<proteinExistence type="predicted"/>
<evidence type="ECO:0000313" key="2">
    <source>
        <dbReference type="EMBL" id="KAL2060187.1"/>
    </source>
</evidence>
<sequence length="189" mass="22161">MSPHMSISINKYGRRYSRWRRKMSNKMISYLRRHNSSSSTSSDDEDTKRQKKNKRIDKLNKKVTPKMLNAKVFPKVNSKDKYPKDFDFARRVEWFLALDSATLDRINDVYDLPTTGFGDSHESTRVRRFREKWSEHWGHSYYSDAQREHRVLNLFEFLGVDVKGDGDTDDESRSSRSGGRGNRGLGWAG</sequence>
<dbReference type="Proteomes" id="UP001595075">
    <property type="component" value="Unassembled WGS sequence"/>
</dbReference>
<comment type="caution">
    <text evidence="2">The sequence shown here is derived from an EMBL/GenBank/DDBJ whole genome shotgun (WGS) entry which is preliminary data.</text>
</comment>
<feature type="region of interest" description="Disordered" evidence="1">
    <location>
        <begin position="30"/>
        <end position="61"/>
    </location>
</feature>
<evidence type="ECO:0000256" key="1">
    <source>
        <dbReference type="SAM" id="MobiDB-lite"/>
    </source>
</evidence>
<accession>A0ABR4BR73</accession>
<feature type="region of interest" description="Disordered" evidence="1">
    <location>
        <begin position="165"/>
        <end position="189"/>
    </location>
</feature>
<gene>
    <name evidence="2" type="ORF">VTL71DRAFT_9582</name>
</gene>
<feature type="compositionally biased region" description="Basic and acidic residues" evidence="1">
    <location>
        <begin position="165"/>
        <end position="174"/>
    </location>
</feature>
<feature type="compositionally biased region" description="Gly residues" evidence="1">
    <location>
        <begin position="178"/>
        <end position="189"/>
    </location>
</feature>
<name>A0ABR4BR73_9HELO</name>